<evidence type="ECO:0000313" key="1">
    <source>
        <dbReference type="EMBL" id="MBY20356.1"/>
    </source>
</evidence>
<dbReference type="InterPro" id="IPR011011">
    <property type="entry name" value="Znf_FYVE_PHD"/>
</dbReference>
<dbReference type="AlphaFoldDB" id="A0A2S2NUF4"/>
<dbReference type="Gene3D" id="3.30.40.10">
    <property type="entry name" value="Zinc/RING finger domain, C3HC4 (zinc finger)"/>
    <property type="match status" value="1"/>
</dbReference>
<dbReference type="EMBL" id="GGMR01007737">
    <property type="protein sequence ID" value="MBY20356.1"/>
    <property type="molecule type" value="Transcribed_RNA"/>
</dbReference>
<dbReference type="InterPro" id="IPR013083">
    <property type="entry name" value="Znf_RING/FYVE/PHD"/>
</dbReference>
<evidence type="ECO:0008006" key="2">
    <source>
        <dbReference type="Google" id="ProtNLM"/>
    </source>
</evidence>
<organism evidence="1">
    <name type="scientific">Schizaphis graminum</name>
    <name type="common">Green bug aphid</name>
    <dbReference type="NCBI Taxonomy" id="13262"/>
    <lineage>
        <taxon>Eukaryota</taxon>
        <taxon>Metazoa</taxon>
        <taxon>Ecdysozoa</taxon>
        <taxon>Arthropoda</taxon>
        <taxon>Hexapoda</taxon>
        <taxon>Insecta</taxon>
        <taxon>Pterygota</taxon>
        <taxon>Neoptera</taxon>
        <taxon>Paraneoptera</taxon>
        <taxon>Hemiptera</taxon>
        <taxon>Sternorrhyncha</taxon>
        <taxon>Aphidomorpha</taxon>
        <taxon>Aphidoidea</taxon>
        <taxon>Aphididae</taxon>
        <taxon>Aphidini</taxon>
        <taxon>Schizaphis</taxon>
    </lineage>
</organism>
<accession>A0A2S2NUF4</accession>
<dbReference type="SUPFAM" id="SSF57903">
    <property type="entry name" value="FYVE/PHD zinc finger"/>
    <property type="match status" value="1"/>
</dbReference>
<reference evidence="1" key="1">
    <citation type="submission" date="2018-04" db="EMBL/GenBank/DDBJ databases">
        <title>Transcriptome of Schizaphis graminum biotype I.</title>
        <authorList>
            <person name="Scully E.D."/>
            <person name="Geib S.M."/>
            <person name="Palmer N.A."/>
            <person name="Koch K."/>
            <person name="Bradshaw J."/>
            <person name="Heng-Moss T."/>
            <person name="Sarath G."/>
        </authorList>
    </citation>
    <scope>NUCLEOTIDE SEQUENCE</scope>
</reference>
<sequence>MNCNKCFESIIKDDCLTCSTCNKEFHYYCQGYNETTFNKMTKNSKSRLVCSDCKINSESGINTYKHNVTLQGLADSVNFMGNKFDEFNNTVSKLLNEMKELREEN</sequence>
<proteinExistence type="predicted"/>
<protein>
    <recommendedName>
        <fullName evidence="2">PHD-type domain-containing protein</fullName>
    </recommendedName>
</protein>
<gene>
    <name evidence="1" type="ORF">g.3319</name>
</gene>
<name>A0A2S2NUF4_SCHGA</name>